<evidence type="ECO:0008006" key="3">
    <source>
        <dbReference type="Google" id="ProtNLM"/>
    </source>
</evidence>
<sequence length="109" mass="11735">MSKKLFFKLKVISIFFIIIFILTCTGLFAAEMGSVKGKVAGKKSKAPLPGITITVVGKDVVAFTDKKGNYSLDLPEGTYTIRAELLGYKTAEAKNVVVEAGETKIKNSS</sequence>
<dbReference type="SUPFAM" id="SSF49464">
    <property type="entry name" value="Carboxypeptidase regulatory domain-like"/>
    <property type="match status" value="1"/>
</dbReference>
<dbReference type="Proteomes" id="UP000178797">
    <property type="component" value="Unassembled WGS sequence"/>
</dbReference>
<protein>
    <recommendedName>
        <fullName evidence="3">TonB-dependent receptor</fullName>
    </recommendedName>
</protein>
<evidence type="ECO:0000313" key="2">
    <source>
        <dbReference type="Proteomes" id="UP000178797"/>
    </source>
</evidence>
<gene>
    <name evidence="1" type="ORF">A2W05_01640</name>
</gene>
<dbReference type="EMBL" id="MGDE01000145">
    <property type="protein sequence ID" value="OGL45231.1"/>
    <property type="molecule type" value="Genomic_DNA"/>
</dbReference>
<proteinExistence type="predicted"/>
<organism evidence="1 2">
    <name type="scientific">Candidatus Schekmanbacteria bacterium RBG_16_38_10</name>
    <dbReference type="NCBI Taxonomy" id="1817879"/>
    <lineage>
        <taxon>Bacteria</taxon>
        <taxon>Candidatus Schekmaniibacteriota</taxon>
    </lineage>
</organism>
<accession>A0A1F7RUY2</accession>
<dbReference type="Pfam" id="PF13620">
    <property type="entry name" value="CarboxypepD_reg"/>
    <property type="match status" value="1"/>
</dbReference>
<comment type="caution">
    <text evidence="1">The sequence shown here is derived from an EMBL/GenBank/DDBJ whole genome shotgun (WGS) entry which is preliminary data.</text>
</comment>
<evidence type="ECO:0000313" key="1">
    <source>
        <dbReference type="EMBL" id="OGL45231.1"/>
    </source>
</evidence>
<reference evidence="1 2" key="1">
    <citation type="journal article" date="2016" name="Nat. Commun.">
        <title>Thousands of microbial genomes shed light on interconnected biogeochemical processes in an aquifer system.</title>
        <authorList>
            <person name="Anantharaman K."/>
            <person name="Brown C.T."/>
            <person name="Hug L.A."/>
            <person name="Sharon I."/>
            <person name="Castelle C.J."/>
            <person name="Probst A.J."/>
            <person name="Thomas B.C."/>
            <person name="Singh A."/>
            <person name="Wilkins M.J."/>
            <person name="Karaoz U."/>
            <person name="Brodie E.L."/>
            <person name="Williams K.H."/>
            <person name="Hubbard S.S."/>
            <person name="Banfield J.F."/>
        </authorList>
    </citation>
    <scope>NUCLEOTIDE SEQUENCE [LARGE SCALE GENOMIC DNA]</scope>
</reference>
<dbReference type="InterPro" id="IPR008969">
    <property type="entry name" value="CarboxyPept-like_regulatory"/>
</dbReference>
<name>A0A1F7RUY2_9BACT</name>
<dbReference type="Gene3D" id="2.60.40.1120">
    <property type="entry name" value="Carboxypeptidase-like, regulatory domain"/>
    <property type="match status" value="1"/>
</dbReference>
<dbReference type="AlphaFoldDB" id="A0A1F7RUY2"/>